<feature type="transmembrane region" description="Helical" evidence="6">
    <location>
        <begin position="241"/>
        <end position="259"/>
    </location>
</feature>
<feature type="transmembrane region" description="Helical" evidence="6">
    <location>
        <begin position="296"/>
        <end position="313"/>
    </location>
</feature>
<evidence type="ECO:0000256" key="7">
    <source>
        <dbReference type="SAM" id="MobiDB-lite"/>
    </source>
</evidence>
<dbReference type="InterPro" id="IPR039765">
    <property type="entry name" value="Yip5/YIPF1/YIPF2"/>
</dbReference>
<evidence type="ECO:0000313" key="9">
    <source>
        <dbReference type="EMBL" id="PRW60043.1"/>
    </source>
</evidence>
<organism evidence="9 10">
    <name type="scientific">Chlorella sorokiniana</name>
    <name type="common">Freshwater green alga</name>
    <dbReference type="NCBI Taxonomy" id="3076"/>
    <lineage>
        <taxon>Eukaryota</taxon>
        <taxon>Viridiplantae</taxon>
        <taxon>Chlorophyta</taxon>
        <taxon>core chlorophytes</taxon>
        <taxon>Trebouxiophyceae</taxon>
        <taxon>Chlorellales</taxon>
        <taxon>Chlorellaceae</taxon>
        <taxon>Chlorella clade</taxon>
        <taxon>Chlorella</taxon>
    </lineage>
</organism>
<evidence type="ECO:0000259" key="8">
    <source>
        <dbReference type="Pfam" id="PF04893"/>
    </source>
</evidence>
<dbReference type="Pfam" id="PF04893">
    <property type="entry name" value="Yip1"/>
    <property type="match status" value="1"/>
</dbReference>
<comment type="caution">
    <text evidence="6">Lacks conserved residue(s) required for the propagation of feature annotation.</text>
</comment>
<comment type="caution">
    <text evidence="9">The sequence shown here is derived from an EMBL/GenBank/DDBJ whole genome shotgun (WGS) entry which is preliminary data.</text>
</comment>
<keyword evidence="10" id="KW-1185">Reference proteome</keyword>
<dbReference type="OrthoDB" id="10256463at2759"/>
<dbReference type="GO" id="GO:0016192">
    <property type="term" value="P:vesicle-mediated transport"/>
    <property type="evidence" value="ECO:0007669"/>
    <property type="project" value="InterPro"/>
</dbReference>
<feature type="domain" description="Yip1" evidence="8">
    <location>
        <begin position="172"/>
        <end position="338"/>
    </location>
</feature>
<proteinExistence type="inferred from homology"/>
<keyword evidence="3 6" id="KW-0812">Transmembrane</keyword>
<dbReference type="AlphaFoldDB" id="A0A2P6U151"/>
<comment type="subcellular location">
    <subcellularLocation>
        <location evidence="6">Golgi apparatus membrane</location>
        <topology evidence="6">Multi-pass membrane protein</topology>
    </subcellularLocation>
    <subcellularLocation>
        <location evidence="1">Membrane</location>
        <topology evidence="1">Multi-pass membrane protein</topology>
    </subcellularLocation>
</comment>
<dbReference type="Proteomes" id="UP000239899">
    <property type="component" value="Unassembled WGS sequence"/>
</dbReference>
<feature type="region of interest" description="Disordered" evidence="7">
    <location>
        <begin position="1"/>
        <end position="32"/>
    </location>
</feature>
<keyword evidence="5 6" id="KW-0472">Membrane</keyword>
<dbReference type="EMBL" id="LHPG02000003">
    <property type="protein sequence ID" value="PRW60043.1"/>
    <property type="molecule type" value="Genomic_DNA"/>
</dbReference>
<feature type="compositionally biased region" description="Pro residues" evidence="7">
    <location>
        <begin position="58"/>
        <end position="72"/>
    </location>
</feature>
<keyword evidence="4 6" id="KW-1133">Transmembrane helix</keyword>
<accession>A0A2P6U151</accession>
<reference evidence="9 10" key="1">
    <citation type="journal article" date="2018" name="Plant J.">
        <title>Genome sequences of Chlorella sorokiniana UTEX 1602 and Micractinium conductrix SAG 241.80: implications to maltose excretion by a green alga.</title>
        <authorList>
            <person name="Arriola M.B."/>
            <person name="Velmurugan N."/>
            <person name="Zhang Y."/>
            <person name="Plunkett M.H."/>
            <person name="Hondzo H."/>
            <person name="Barney B.M."/>
        </authorList>
    </citation>
    <scope>NUCLEOTIDE SEQUENCE [LARGE SCALE GENOMIC DNA]</scope>
    <source>
        <strain evidence="10">UTEX 1602</strain>
    </source>
</reference>
<dbReference type="InterPro" id="IPR006977">
    <property type="entry name" value="Yip1_dom"/>
</dbReference>
<dbReference type="STRING" id="3076.A0A2P6U151"/>
<sequence>MSNPFASSSPPPVFGQPAGYEQPSLVPLDDDEDEPFTAAHLAAANEAAVPAIPVAGAPAPPASSAPQPPMPPTSLAFTASTAAAPTSLGGRIGQPADPVPRVGSAADTALLGRSSPGPSAPLAGGPASSGALAAAPPEDPSKYTFYNIKRYRGLFNVDTSDVLWRLFHAVLLFFKGDFLEYVGGNPDLYGPFWVASTLIFVTAATGNYASYIDWKRHAPAGEEHAAWYYDVDKVGGSFGIFYGYVGVIGLAIYLVLRWFKAGISLASVWCIYGYALAAFIPISFVCIFPVELMRWIVVGVATLTSGTFIMLSLRKPIHESAGAKAVPLYLTMIALHLGLGLALKFYFFRYKEIPV</sequence>
<evidence type="ECO:0000256" key="5">
    <source>
        <dbReference type="ARBA" id="ARBA00023136"/>
    </source>
</evidence>
<evidence type="ECO:0000256" key="1">
    <source>
        <dbReference type="ARBA" id="ARBA00004141"/>
    </source>
</evidence>
<evidence type="ECO:0000256" key="4">
    <source>
        <dbReference type="ARBA" id="ARBA00022989"/>
    </source>
</evidence>
<comment type="similarity">
    <text evidence="2 6">Belongs to the YIP1 family.</text>
</comment>
<name>A0A2P6U151_CHLSO</name>
<evidence type="ECO:0000256" key="6">
    <source>
        <dbReference type="RuleBase" id="RU361264"/>
    </source>
</evidence>
<dbReference type="PANTHER" id="PTHR12822">
    <property type="entry name" value="PROTEIN YIPF"/>
    <property type="match status" value="1"/>
</dbReference>
<evidence type="ECO:0000313" key="10">
    <source>
        <dbReference type="Proteomes" id="UP000239899"/>
    </source>
</evidence>
<feature type="transmembrane region" description="Helical" evidence="6">
    <location>
        <begin position="271"/>
        <end position="290"/>
    </location>
</feature>
<evidence type="ECO:0000256" key="2">
    <source>
        <dbReference type="ARBA" id="ARBA00010596"/>
    </source>
</evidence>
<protein>
    <recommendedName>
        <fullName evidence="6">Protein YIP</fullName>
    </recommendedName>
</protein>
<feature type="region of interest" description="Disordered" evidence="7">
    <location>
        <begin position="54"/>
        <end position="76"/>
    </location>
</feature>
<feature type="region of interest" description="Disordered" evidence="7">
    <location>
        <begin position="108"/>
        <end position="136"/>
    </location>
</feature>
<feature type="compositionally biased region" description="Low complexity" evidence="7">
    <location>
        <begin position="110"/>
        <end position="136"/>
    </location>
</feature>
<dbReference type="GO" id="GO:0031267">
    <property type="term" value="F:small GTPase binding"/>
    <property type="evidence" value="ECO:0007669"/>
    <property type="project" value="InterPro"/>
</dbReference>
<gene>
    <name evidence="9" type="ORF">C2E21_1642</name>
</gene>
<dbReference type="PANTHER" id="PTHR12822:SF2">
    <property type="entry name" value="PROTEIN YIPF"/>
    <property type="match status" value="1"/>
</dbReference>
<evidence type="ECO:0000256" key="3">
    <source>
        <dbReference type="ARBA" id="ARBA00022692"/>
    </source>
</evidence>
<feature type="transmembrane region" description="Helical" evidence="6">
    <location>
        <begin position="325"/>
        <end position="347"/>
    </location>
</feature>
<dbReference type="GO" id="GO:0000139">
    <property type="term" value="C:Golgi membrane"/>
    <property type="evidence" value="ECO:0007669"/>
    <property type="project" value="UniProtKB-SubCell"/>
</dbReference>